<keyword evidence="2" id="KW-1185">Reference proteome</keyword>
<dbReference type="RefSeq" id="WP_378798978.1">
    <property type="nucleotide sequence ID" value="NZ_JBHUER010000005.1"/>
</dbReference>
<organism evidence="1 2">
    <name type="scientific">Methylopila henanensis</name>
    <dbReference type="NCBI Taxonomy" id="873516"/>
    <lineage>
        <taxon>Bacteria</taxon>
        <taxon>Pseudomonadati</taxon>
        <taxon>Pseudomonadota</taxon>
        <taxon>Alphaproteobacteria</taxon>
        <taxon>Hyphomicrobiales</taxon>
        <taxon>Methylopilaceae</taxon>
        <taxon>Methylopila</taxon>
    </lineage>
</organism>
<accession>A0ABW4K7N6</accession>
<reference evidence="2" key="1">
    <citation type="journal article" date="2019" name="Int. J. Syst. Evol. Microbiol.">
        <title>The Global Catalogue of Microorganisms (GCM) 10K type strain sequencing project: providing services to taxonomists for standard genome sequencing and annotation.</title>
        <authorList>
            <consortium name="The Broad Institute Genomics Platform"/>
            <consortium name="The Broad Institute Genome Sequencing Center for Infectious Disease"/>
            <person name="Wu L."/>
            <person name="Ma J."/>
        </authorList>
    </citation>
    <scope>NUCLEOTIDE SEQUENCE [LARGE SCALE GENOMIC DNA]</scope>
    <source>
        <strain evidence="2">KCTC 23707</strain>
    </source>
</reference>
<dbReference type="Proteomes" id="UP001597308">
    <property type="component" value="Unassembled WGS sequence"/>
</dbReference>
<name>A0ABW4K7N6_9HYPH</name>
<proteinExistence type="predicted"/>
<evidence type="ECO:0000313" key="1">
    <source>
        <dbReference type="EMBL" id="MFD1703088.1"/>
    </source>
</evidence>
<evidence type="ECO:0000313" key="2">
    <source>
        <dbReference type="Proteomes" id="UP001597308"/>
    </source>
</evidence>
<comment type="caution">
    <text evidence="1">The sequence shown here is derived from an EMBL/GenBank/DDBJ whole genome shotgun (WGS) entry which is preliminary data.</text>
</comment>
<sequence length="80" mass="8328">MSTLQQFVTAAAVIAGTSSDDLGPALATLDAFVGGFEDGARRNALTSAREGLASIQLDGSTNEALVREIEFRISRSPPMS</sequence>
<gene>
    <name evidence="1" type="ORF">ACFSCV_08730</name>
</gene>
<protein>
    <submittedName>
        <fullName evidence="1">Uncharacterized protein</fullName>
    </submittedName>
</protein>
<dbReference type="EMBL" id="JBHUER010000005">
    <property type="protein sequence ID" value="MFD1703088.1"/>
    <property type="molecule type" value="Genomic_DNA"/>
</dbReference>